<feature type="region of interest" description="Disordered" evidence="1">
    <location>
        <begin position="1027"/>
        <end position="1081"/>
    </location>
</feature>
<evidence type="ECO:0000313" key="3">
    <source>
        <dbReference type="Proteomes" id="UP000624404"/>
    </source>
</evidence>
<feature type="compositionally biased region" description="Low complexity" evidence="1">
    <location>
        <begin position="436"/>
        <end position="448"/>
    </location>
</feature>
<feature type="compositionally biased region" description="Acidic residues" evidence="1">
    <location>
        <begin position="673"/>
        <end position="682"/>
    </location>
</feature>
<dbReference type="EMBL" id="CAJHIA010000014">
    <property type="protein sequence ID" value="CAD6445246.1"/>
    <property type="molecule type" value="Genomic_DNA"/>
</dbReference>
<feature type="compositionally biased region" description="Low complexity" evidence="1">
    <location>
        <begin position="1071"/>
        <end position="1081"/>
    </location>
</feature>
<feature type="compositionally biased region" description="Low complexity" evidence="1">
    <location>
        <begin position="1031"/>
        <end position="1041"/>
    </location>
</feature>
<feature type="compositionally biased region" description="Basic and acidic residues" evidence="1">
    <location>
        <begin position="107"/>
        <end position="118"/>
    </location>
</feature>
<dbReference type="OrthoDB" id="3538436at2759"/>
<sequence>MMPRAVPIYPGPLSMTEHDHYNYVEAQATITEDGNRIIFEEGITVNVDFGTKFEDRHSEDCVCVVCRDVERSKMGRRTVISGGNGEVFERDGSADEFDGERDESEDQNCRDESDEKSGEHAFTYDLRDDDHDSGINFLGTGEMSQVRISKPFTPKCQKLGKGKEAESSTSAILTISIFHGDGLEIHSALPEHEQQYEVERDKREIDNLEESGNISGVTIAYSPAPSPPLDPGEDLPHERGRRTTKDLHTTWDLHTNFDPQIKNKKSIAKKGLVAARRHLSKRSLSIGRCRSEGKGSEDSGSSRTSRILNFARSLSRRSNNSGNSSQIRQAAEEEHTILEAQMDESVEIEDQKFSFQGRESLHTSFQGDEDIVEHGDGDGTRKFIGPRRNPEIHDFPTFDPSQFIQTMHVESYEFRRRSVSESNASALELENRSHSRSGSRSPSLQSHHYSSRGSFSLNWDNISSDTVYHKHARRFYENPSAYGEEILGYNPETDNPYLAYDRYQEVSEWADSTEEYDPDHVVALTTRELKRLCGEEVPIPFDFIPEGYVNPPNSKSGSVIGDEVDDIAIMGEELDDEKGSDAKHKNLIYLLGMPGWAHEWEEMTKMQRHFHIVAAGDWRMGPVFDVESNYSDYYGVPFFEPNDVGLNGVNRREVRGLDIPGLEELELKFRLEESDDEDEDGYEGCQRRHSDENVDNEGSADYDSDGFLYGDGKRGEITGNFGQTAFRASEAERLYRRPSDGGQVSESDSSSEGSEVGDYAGSVVEGYGTTDDHRTALNINGRIDDSFRARMARGYILTGKLDQTMFTSSNAGSVISEEAYDSDDDEETESDDGVSHDYSFDNSSYHGIECQEDYAIGTSIFAPHAFQLYPPYDAANDCTTIGISPDDIENARPKSWDTDYMEDILGYSVHEGLKPRDPTAEMVLMSYLDPIPKSVKSRSSSGAKSQSRSSTGSLTPVPSPTKSTRTTRSFVPSLRSIPRSFNKNKSLPPTPEIGYFDTFPNTDKRTASIRKASLSTANIAKLNSKTKDQFKTSTQSQAKSKTSSKTKGSTKGKFQNISKATKKSRIPSPPSSTSSSDSNTSYVDLTRSGSAYAVPPAQSLILYLHGHGLSTNHIAFLLQPLDERFLYDSNSSWWPANVLSFSLSPSPIHFPPHTHFTPNTVSQILKQCSGPPRWWEVPEARDPDGKLLPECFKTLQRGMAVRKAGVLVRKVVENFFWWRMVGGIPHGNLMGG</sequence>
<gene>
    <name evidence="2" type="ORF">SCLTRI_LOCUS5037</name>
</gene>
<name>A0A8H2ZP63_9HELO</name>
<feature type="region of interest" description="Disordered" evidence="1">
    <location>
        <begin position="812"/>
        <end position="837"/>
    </location>
</feature>
<feature type="compositionally biased region" description="Low complexity" evidence="1">
    <location>
        <begin position="740"/>
        <end position="758"/>
    </location>
</feature>
<feature type="region of interest" description="Disordered" evidence="1">
    <location>
        <begin position="425"/>
        <end position="451"/>
    </location>
</feature>
<evidence type="ECO:0000313" key="2">
    <source>
        <dbReference type="EMBL" id="CAD6445246.1"/>
    </source>
</evidence>
<evidence type="ECO:0000256" key="1">
    <source>
        <dbReference type="SAM" id="MobiDB-lite"/>
    </source>
</evidence>
<feature type="region of interest" description="Disordered" evidence="1">
    <location>
        <begin position="311"/>
        <end position="330"/>
    </location>
</feature>
<feature type="compositionally biased region" description="Acidic residues" evidence="1">
    <location>
        <begin position="94"/>
        <end position="106"/>
    </location>
</feature>
<dbReference type="AlphaFoldDB" id="A0A8H2ZP63"/>
<feature type="compositionally biased region" description="Acidic residues" evidence="1">
    <location>
        <begin position="818"/>
        <end position="832"/>
    </location>
</feature>
<feature type="compositionally biased region" description="Acidic residues" evidence="1">
    <location>
        <begin position="693"/>
        <end position="704"/>
    </location>
</feature>
<proteinExistence type="predicted"/>
<feature type="region of interest" description="Disordered" evidence="1">
    <location>
        <begin position="210"/>
        <end position="241"/>
    </location>
</feature>
<keyword evidence="3" id="KW-1185">Reference proteome</keyword>
<feature type="compositionally biased region" description="Low complexity" evidence="1">
    <location>
        <begin position="937"/>
        <end position="969"/>
    </location>
</feature>
<feature type="region of interest" description="Disordered" evidence="1">
    <location>
        <begin position="735"/>
        <end position="769"/>
    </location>
</feature>
<feature type="compositionally biased region" description="Basic and acidic residues" evidence="1">
    <location>
        <begin position="372"/>
        <end position="381"/>
    </location>
</feature>
<feature type="region of interest" description="Disordered" evidence="1">
    <location>
        <begin position="284"/>
        <end position="305"/>
    </location>
</feature>
<feature type="region of interest" description="Disordered" evidence="1">
    <location>
        <begin position="364"/>
        <end position="399"/>
    </location>
</feature>
<dbReference type="Proteomes" id="UP000624404">
    <property type="component" value="Unassembled WGS sequence"/>
</dbReference>
<accession>A0A8H2ZP63</accession>
<feature type="compositionally biased region" description="Low complexity" evidence="1">
    <location>
        <begin position="312"/>
        <end position="325"/>
    </location>
</feature>
<feature type="region of interest" description="Disordered" evidence="1">
    <location>
        <begin position="933"/>
        <end position="1001"/>
    </location>
</feature>
<feature type="region of interest" description="Disordered" evidence="1">
    <location>
        <begin position="83"/>
        <end position="118"/>
    </location>
</feature>
<reference evidence="2" key="1">
    <citation type="submission" date="2020-10" db="EMBL/GenBank/DDBJ databases">
        <authorList>
            <person name="Kusch S."/>
        </authorList>
    </citation>
    <scope>NUCLEOTIDE SEQUENCE</scope>
    <source>
        <strain evidence="2">SwB9</strain>
    </source>
</reference>
<feature type="region of interest" description="Disordered" evidence="1">
    <location>
        <begin position="670"/>
        <end position="705"/>
    </location>
</feature>
<comment type="caution">
    <text evidence="2">The sequence shown here is derived from an EMBL/GenBank/DDBJ whole genome shotgun (WGS) entry which is preliminary data.</text>
</comment>
<protein>
    <submittedName>
        <fullName evidence="2">8006de8a-6956-46fc-8d90-4182a46a371c-CDS</fullName>
    </submittedName>
</protein>
<organism evidence="2 3">
    <name type="scientific">Sclerotinia trifoliorum</name>
    <dbReference type="NCBI Taxonomy" id="28548"/>
    <lineage>
        <taxon>Eukaryota</taxon>
        <taxon>Fungi</taxon>
        <taxon>Dikarya</taxon>
        <taxon>Ascomycota</taxon>
        <taxon>Pezizomycotina</taxon>
        <taxon>Leotiomycetes</taxon>
        <taxon>Helotiales</taxon>
        <taxon>Sclerotiniaceae</taxon>
        <taxon>Sclerotinia</taxon>
    </lineage>
</organism>